<protein>
    <submittedName>
        <fullName evidence="10">Multidrug efflux RND transporter permease subunit</fullName>
    </submittedName>
</protein>
<feature type="transmembrane region" description="Helical" evidence="9">
    <location>
        <begin position="366"/>
        <end position="386"/>
    </location>
</feature>
<keyword evidence="6 9" id="KW-0812">Transmembrane</keyword>
<dbReference type="GO" id="GO:0042910">
    <property type="term" value="F:xenobiotic transmembrane transporter activity"/>
    <property type="evidence" value="ECO:0007669"/>
    <property type="project" value="TreeGrafter"/>
</dbReference>
<comment type="similarity">
    <text evidence="2">Belongs to the resistance-nodulation-cell division (RND) (TC 2.A.6) family.</text>
</comment>
<evidence type="ECO:0000256" key="7">
    <source>
        <dbReference type="ARBA" id="ARBA00022989"/>
    </source>
</evidence>
<dbReference type="EMBL" id="MN577571">
    <property type="protein sequence ID" value="QGT50597.1"/>
    <property type="molecule type" value="Genomic_DNA"/>
</dbReference>
<dbReference type="FunFam" id="1.20.1640.10:FF:000001">
    <property type="entry name" value="Efflux pump membrane transporter"/>
    <property type="match status" value="1"/>
</dbReference>
<feature type="transmembrane region" description="Helical" evidence="9">
    <location>
        <begin position="894"/>
        <end position="912"/>
    </location>
</feature>
<keyword evidence="7 9" id="KW-1133">Transmembrane helix</keyword>
<dbReference type="PANTHER" id="PTHR32063">
    <property type="match status" value="1"/>
</dbReference>
<feature type="transmembrane region" description="Helical" evidence="9">
    <location>
        <begin position="967"/>
        <end position="987"/>
    </location>
</feature>
<keyword evidence="4" id="KW-1003">Cell membrane</keyword>
<evidence type="ECO:0000313" key="10">
    <source>
        <dbReference type="EMBL" id="QGT50597.1"/>
    </source>
</evidence>
<dbReference type="SUPFAM" id="SSF82866">
    <property type="entry name" value="Multidrug efflux transporter AcrB transmembrane domain"/>
    <property type="match status" value="2"/>
</dbReference>
<dbReference type="PRINTS" id="PR00702">
    <property type="entry name" value="ACRIFLAVINRP"/>
</dbReference>
<dbReference type="InterPro" id="IPR004764">
    <property type="entry name" value="MdtF-like"/>
</dbReference>
<evidence type="ECO:0000256" key="8">
    <source>
        <dbReference type="ARBA" id="ARBA00023136"/>
    </source>
</evidence>
<comment type="subcellular location">
    <subcellularLocation>
        <location evidence="1">Cell inner membrane</location>
        <topology evidence="1">Multi-pass membrane protein</topology>
    </subcellularLocation>
</comment>
<feature type="transmembrane region" description="Helical" evidence="9">
    <location>
        <begin position="533"/>
        <end position="551"/>
    </location>
</feature>
<feature type="transmembrane region" description="Helical" evidence="9">
    <location>
        <begin position="864"/>
        <end position="882"/>
    </location>
</feature>
<dbReference type="FunFam" id="3.30.70.1430:FF:000001">
    <property type="entry name" value="Efflux pump membrane transporter"/>
    <property type="match status" value="1"/>
</dbReference>
<dbReference type="SUPFAM" id="SSF82714">
    <property type="entry name" value="Multidrug efflux transporter AcrB TolC docking domain, DN and DC subdomains"/>
    <property type="match status" value="2"/>
</dbReference>
<dbReference type="NCBIfam" id="TIGR00915">
    <property type="entry name" value="2A0602"/>
    <property type="match status" value="1"/>
</dbReference>
<sequence>MFSKFFIKRPRFAIVISLLLCLAGLIAVKSLPIALYPEITPPEVVVRATYPGASAEVIAKTVGIPLEDKVNGVEDMLYMSSNSSDGSYDLTVTFKTGVDPDIAQVKVQNRVSQATSQLPGDVTRQGLTIYRRSSNILGFISFTSPNGTLTDLELSDYLNNNVAKNISRISGVGEAMVFGASKSMRVWLDADKMAALNISQADVTNAISSQNYQPSLGKIGARPTTGNVLTVYALQTDGRLNKAADFENIIVRTDEQGGQVRLKEIAKVEEGQESYSHAAQFDGKTSIPMMVNLSSGANAVETMKLLKAELKRLEQFFPEDMAYDFSVDTTDFIYASIYEVVETLIITFLLVVLVCYVFLQDWRATLVPSATIPVSLLGTFAVMLALGYSINLFTLFALVLAIGLVVDDAICVVERVIYLMNREHKGPVEATTQAMEELSGALIATTLVLLAIFVPICFMGGITGEIYKQFAVTISVAVCFSTLNALSLSPAICATMLRPVEETKFFALRWFNFAVQRGARSYKSVVKKIARKMLIIGLLFAGFLLLDGVFVKFSQTSFIPTEDQGVALVDIQLPEGAAFARTKAVLEKITPMVRETPGVKHMTAVIGHSMVAGSGENVAMAFLSLDPWDKRKAAPLQQTAIVNKLTRELSSIPEATIRVFEMPSIPGLGTTGGLDLRLQALNDFDYQQLAAAADGSAFKMMMDPSMMIAYSTFKADTPNIYLDVDRTKAEAMNVPVSSVYSVLEKYLGSSYIGDVNFGTQVNKVIIQSDAKYRVTPDDINKMYVPNTKGELVPLRALVDLRYVLSPRQISRYNQYPAASLNASPAAGSSSGEAMAATEKIMQTLPAGYAYEWSGMSYQEKQNEGQLGLLILLAVVFAYLFLVAQYESWTIPMPVLMSVVAAVGGGLFGLWITNLPLSIYAQLGLVLLVGLAAKNAILIVEFSKDEHAKGTTAYMAALDGLTQRFRPVLMTAFTFILGMLPMVVATGAGAASRRALGVPVFYGMLLGTLLGLILIPLFYILVQTYVDKWDARRKKEHAAQEQPAKE</sequence>
<feature type="transmembrane region" description="Helical" evidence="9">
    <location>
        <begin position="999"/>
        <end position="1025"/>
    </location>
</feature>
<feature type="transmembrane region" description="Helical" evidence="9">
    <location>
        <begin position="918"/>
        <end position="939"/>
    </location>
</feature>
<dbReference type="Gene3D" id="3.30.2090.10">
    <property type="entry name" value="Multidrug efflux transporter AcrB TolC docking domain, DN and DC subdomains"/>
    <property type="match status" value="2"/>
</dbReference>
<name>A0A650ELB9_9BACT</name>
<accession>A0A650ELB9</accession>
<dbReference type="SUPFAM" id="SSF82693">
    <property type="entry name" value="Multidrug efflux transporter AcrB pore domain, PN1, PN2, PC1 and PC2 subdomains"/>
    <property type="match status" value="3"/>
</dbReference>
<dbReference type="Gene3D" id="3.30.70.1430">
    <property type="entry name" value="Multidrug efflux transporter AcrB pore domain"/>
    <property type="match status" value="2"/>
</dbReference>
<dbReference type="InterPro" id="IPR027463">
    <property type="entry name" value="AcrB_DN_DC_subdom"/>
</dbReference>
<evidence type="ECO:0000256" key="6">
    <source>
        <dbReference type="ARBA" id="ARBA00022692"/>
    </source>
</evidence>
<evidence type="ECO:0000256" key="9">
    <source>
        <dbReference type="SAM" id="Phobius"/>
    </source>
</evidence>
<keyword evidence="3" id="KW-0813">Transport</keyword>
<keyword evidence="5" id="KW-0997">Cell inner membrane</keyword>
<gene>
    <name evidence="10" type="ORF">Elusimicrob1349_0670</name>
</gene>
<feature type="transmembrane region" description="Helical" evidence="9">
    <location>
        <begin position="332"/>
        <end position="359"/>
    </location>
</feature>
<dbReference type="GO" id="GO:0009636">
    <property type="term" value="P:response to toxic substance"/>
    <property type="evidence" value="ECO:0007669"/>
    <property type="project" value="UniProtKB-ARBA"/>
</dbReference>
<feature type="transmembrane region" description="Helical" evidence="9">
    <location>
        <begin position="438"/>
        <end position="462"/>
    </location>
</feature>
<dbReference type="InterPro" id="IPR001036">
    <property type="entry name" value="Acrflvin-R"/>
</dbReference>
<feature type="transmembrane region" description="Helical" evidence="9">
    <location>
        <begin position="392"/>
        <end position="417"/>
    </location>
</feature>
<evidence type="ECO:0000256" key="1">
    <source>
        <dbReference type="ARBA" id="ARBA00004429"/>
    </source>
</evidence>
<organism evidence="10">
    <name type="scientific">uncultured Elusimicrobia bacterium</name>
    <dbReference type="NCBI Taxonomy" id="699876"/>
    <lineage>
        <taxon>Bacteria</taxon>
        <taxon>Pseudomonadati</taxon>
        <taxon>Elusimicrobiota</taxon>
        <taxon>Elusimicrobia</taxon>
        <taxon>environmental samples</taxon>
    </lineage>
</organism>
<evidence type="ECO:0000256" key="2">
    <source>
        <dbReference type="ARBA" id="ARBA00010942"/>
    </source>
</evidence>
<feature type="transmembrane region" description="Helical" evidence="9">
    <location>
        <begin position="474"/>
        <end position="497"/>
    </location>
</feature>
<dbReference type="Gene3D" id="3.30.70.1320">
    <property type="entry name" value="Multidrug efflux transporter AcrB pore domain like"/>
    <property type="match status" value="1"/>
</dbReference>
<evidence type="ECO:0000256" key="4">
    <source>
        <dbReference type="ARBA" id="ARBA00022475"/>
    </source>
</evidence>
<keyword evidence="8 9" id="KW-0472">Membrane</keyword>
<dbReference type="GO" id="GO:0015562">
    <property type="term" value="F:efflux transmembrane transporter activity"/>
    <property type="evidence" value="ECO:0007669"/>
    <property type="project" value="InterPro"/>
</dbReference>
<dbReference type="PANTHER" id="PTHR32063:SF76">
    <property type="entry name" value="EFFLUX PUMP MEMBRANE TRANSPORTER"/>
    <property type="match status" value="1"/>
</dbReference>
<reference evidence="10" key="1">
    <citation type="journal article" date="2020" name="J. ISSAAS">
        <title>Lactobacilli and other gastrointestinal microbiota of Peromyscus leucopus, reservoir host for agents of Lyme disease and other zoonoses in North America.</title>
        <authorList>
            <person name="Milovic A."/>
            <person name="Bassam K."/>
            <person name="Shao H."/>
            <person name="Chatzistamou I."/>
            <person name="Tufts D.M."/>
            <person name="Diuk-Wasser M."/>
            <person name="Barbour A.G."/>
        </authorList>
    </citation>
    <scope>NUCLEOTIDE SEQUENCE</scope>
    <source>
        <strain evidence="10">LL30</strain>
    </source>
</reference>
<evidence type="ECO:0000256" key="5">
    <source>
        <dbReference type="ARBA" id="ARBA00022519"/>
    </source>
</evidence>
<dbReference type="Gene3D" id="1.20.1640.10">
    <property type="entry name" value="Multidrug efflux transporter AcrB transmembrane domain"/>
    <property type="match status" value="2"/>
</dbReference>
<proteinExistence type="inferred from homology"/>
<dbReference type="Gene3D" id="3.30.70.1440">
    <property type="entry name" value="Multidrug efflux transporter AcrB pore domain"/>
    <property type="match status" value="1"/>
</dbReference>
<evidence type="ECO:0000256" key="3">
    <source>
        <dbReference type="ARBA" id="ARBA00022448"/>
    </source>
</evidence>
<dbReference type="Pfam" id="PF00873">
    <property type="entry name" value="ACR_tran"/>
    <property type="match status" value="1"/>
</dbReference>
<dbReference type="GO" id="GO:0005886">
    <property type="term" value="C:plasma membrane"/>
    <property type="evidence" value="ECO:0007669"/>
    <property type="project" value="UniProtKB-SubCell"/>
</dbReference>
<dbReference type="AlphaFoldDB" id="A0A650ELB9"/>